<organism evidence="4 5">
    <name type="scientific">Holothuria leucospilota</name>
    <name type="common">Black long sea cucumber</name>
    <name type="synonym">Mertensiothuria leucospilota</name>
    <dbReference type="NCBI Taxonomy" id="206669"/>
    <lineage>
        <taxon>Eukaryota</taxon>
        <taxon>Metazoa</taxon>
        <taxon>Echinodermata</taxon>
        <taxon>Eleutherozoa</taxon>
        <taxon>Echinozoa</taxon>
        <taxon>Holothuroidea</taxon>
        <taxon>Aspidochirotacea</taxon>
        <taxon>Aspidochirotida</taxon>
        <taxon>Holothuriidae</taxon>
        <taxon>Holothuria</taxon>
    </lineage>
</organism>
<evidence type="ECO:0000256" key="1">
    <source>
        <dbReference type="PROSITE-ProRule" id="PRU00047"/>
    </source>
</evidence>
<reference evidence="4" key="1">
    <citation type="submission" date="2021-10" db="EMBL/GenBank/DDBJ databases">
        <title>Tropical sea cucumber genome reveals ecological adaptation and Cuvierian tubules defense mechanism.</title>
        <authorList>
            <person name="Chen T."/>
        </authorList>
    </citation>
    <scope>NUCLEOTIDE SEQUENCE</scope>
    <source>
        <strain evidence="4">Nanhai2018</strain>
        <tissue evidence="4">Muscle</tissue>
    </source>
</reference>
<gene>
    <name evidence="4" type="ORF">HOLleu_14217</name>
</gene>
<accession>A0A9Q1H8S9</accession>
<dbReference type="GO" id="GO:0003676">
    <property type="term" value="F:nucleic acid binding"/>
    <property type="evidence" value="ECO:0007669"/>
    <property type="project" value="InterPro"/>
</dbReference>
<dbReference type="Proteomes" id="UP001152320">
    <property type="component" value="Chromosome 6"/>
</dbReference>
<keyword evidence="1" id="KW-0863">Zinc-finger</keyword>
<keyword evidence="1" id="KW-0862">Zinc</keyword>
<feature type="compositionally biased region" description="Basic and acidic residues" evidence="2">
    <location>
        <begin position="95"/>
        <end position="111"/>
    </location>
</feature>
<dbReference type="OrthoDB" id="10068084at2759"/>
<feature type="region of interest" description="Disordered" evidence="2">
    <location>
        <begin position="169"/>
        <end position="195"/>
    </location>
</feature>
<keyword evidence="5" id="KW-1185">Reference proteome</keyword>
<evidence type="ECO:0000313" key="5">
    <source>
        <dbReference type="Proteomes" id="UP001152320"/>
    </source>
</evidence>
<dbReference type="GO" id="GO:0008270">
    <property type="term" value="F:zinc ion binding"/>
    <property type="evidence" value="ECO:0007669"/>
    <property type="project" value="UniProtKB-KW"/>
</dbReference>
<feature type="region of interest" description="Disordered" evidence="2">
    <location>
        <begin position="72"/>
        <end position="111"/>
    </location>
</feature>
<sequence length="195" mass="22217">MDLRQKVLFASQEDKSTLQYDTRLVQDTFFQTLMTGLEESVRIHLQPDLEDPNTSDEVLLEKLTVAVARNQVRQKKRPGKPAHVKPVAILASEPSPEKPKEKKDKDKPNSLRVELDSLKEQMHEIKQLLKDGRRSQQGRPRRPDSEWGCTSCQRKGLGRQCHHCFKCGGEGHRARECSNSSNQGNEEGLPHRGTE</sequence>
<feature type="region of interest" description="Disordered" evidence="2">
    <location>
        <begin position="129"/>
        <end position="150"/>
    </location>
</feature>
<evidence type="ECO:0000256" key="2">
    <source>
        <dbReference type="SAM" id="MobiDB-lite"/>
    </source>
</evidence>
<feature type="compositionally biased region" description="Basic residues" evidence="2">
    <location>
        <begin position="72"/>
        <end position="83"/>
    </location>
</feature>
<dbReference type="Pfam" id="PF00098">
    <property type="entry name" value="zf-CCHC"/>
    <property type="match status" value="1"/>
</dbReference>
<evidence type="ECO:0000259" key="3">
    <source>
        <dbReference type="PROSITE" id="PS50158"/>
    </source>
</evidence>
<dbReference type="InterPro" id="IPR001878">
    <property type="entry name" value="Znf_CCHC"/>
</dbReference>
<name>A0A9Q1H8S9_HOLLE</name>
<dbReference type="PROSITE" id="PS50158">
    <property type="entry name" value="ZF_CCHC"/>
    <property type="match status" value="1"/>
</dbReference>
<feature type="domain" description="CCHC-type" evidence="3">
    <location>
        <begin position="164"/>
        <end position="179"/>
    </location>
</feature>
<protein>
    <recommendedName>
        <fullName evidence="3">CCHC-type domain-containing protein</fullName>
    </recommendedName>
</protein>
<comment type="caution">
    <text evidence="4">The sequence shown here is derived from an EMBL/GenBank/DDBJ whole genome shotgun (WGS) entry which is preliminary data.</text>
</comment>
<dbReference type="EMBL" id="JAIZAY010000006">
    <property type="protein sequence ID" value="KAJ8040032.1"/>
    <property type="molecule type" value="Genomic_DNA"/>
</dbReference>
<evidence type="ECO:0000313" key="4">
    <source>
        <dbReference type="EMBL" id="KAJ8040032.1"/>
    </source>
</evidence>
<keyword evidence="1" id="KW-0479">Metal-binding</keyword>
<dbReference type="AlphaFoldDB" id="A0A9Q1H8S9"/>
<dbReference type="SMART" id="SM00343">
    <property type="entry name" value="ZnF_C2HC"/>
    <property type="match status" value="1"/>
</dbReference>
<proteinExistence type="predicted"/>